<gene>
    <name evidence="2" type="ORF">NC653_013349</name>
</gene>
<evidence type="ECO:0000313" key="3">
    <source>
        <dbReference type="Proteomes" id="UP001164929"/>
    </source>
</evidence>
<dbReference type="EMBL" id="JAQIZT010000005">
    <property type="protein sequence ID" value="KAJ6996724.1"/>
    <property type="molecule type" value="Genomic_DNA"/>
</dbReference>
<comment type="caution">
    <text evidence="2">The sequence shown here is derived from an EMBL/GenBank/DDBJ whole genome shotgun (WGS) entry which is preliminary data.</text>
</comment>
<protein>
    <submittedName>
        <fullName evidence="2">Uncharacterized protein</fullName>
    </submittedName>
</protein>
<organism evidence="2 3">
    <name type="scientific">Populus alba x Populus x berolinensis</name>
    <dbReference type="NCBI Taxonomy" id="444605"/>
    <lineage>
        <taxon>Eukaryota</taxon>
        <taxon>Viridiplantae</taxon>
        <taxon>Streptophyta</taxon>
        <taxon>Embryophyta</taxon>
        <taxon>Tracheophyta</taxon>
        <taxon>Spermatophyta</taxon>
        <taxon>Magnoliopsida</taxon>
        <taxon>eudicotyledons</taxon>
        <taxon>Gunneridae</taxon>
        <taxon>Pentapetalae</taxon>
        <taxon>rosids</taxon>
        <taxon>fabids</taxon>
        <taxon>Malpighiales</taxon>
        <taxon>Salicaceae</taxon>
        <taxon>Saliceae</taxon>
        <taxon>Populus</taxon>
    </lineage>
</organism>
<evidence type="ECO:0000256" key="1">
    <source>
        <dbReference type="SAM" id="MobiDB-lite"/>
    </source>
</evidence>
<dbReference type="AlphaFoldDB" id="A0AAD6W3F1"/>
<dbReference type="Proteomes" id="UP001164929">
    <property type="component" value="Chromosome 5"/>
</dbReference>
<sequence length="90" mass="10344">MYHVLYPSQQTLRYFIHKKVSSVVTLLWFFVKSSATNQPRNIEPAGLLKTKPSKGAAAGPPISRFECQKSLHFEKCWTRTVQFMINMSIP</sequence>
<reference evidence="2" key="1">
    <citation type="journal article" date="2023" name="Mol. Ecol. Resour.">
        <title>Chromosome-level genome assembly of a triploid poplar Populus alba 'Berolinensis'.</title>
        <authorList>
            <person name="Chen S."/>
            <person name="Yu Y."/>
            <person name="Wang X."/>
            <person name="Wang S."/>
            <person name="Zhang T."/>
            <person name="Zhou Y."/>
            <person name="He R."/>
            <person name="Meng N."/>
            <person name="Wang Y."/>
            <person name="Liu W."/>
            <person name="Liu Z."/>
            <person name="Liu J."/>
            <person name="Guo Q."/>
            <person name="Huang H."/>
            <person name="Sederoff R.R."/>
            <person name="Wang G."/>
            <person name="Qu G."/>
            <person name="Chen S."/>
        </authorList>
    </citation>
    <scope>NUCLEOTIDE SEQUENCE</scope>
    <source>
        <strain evidence="2">SC-2020</strain>
    </source>
</reference>
<keyword evidence="3" id="KW-1185">Reference proteome</keyword>
<name>A0AAD6W3F1_9ROSI</name>
<accession>A0AAD6W3F1</accession>
<feature type="region of interest" description="Disordered" evidence="1">
    <location>
        <begin position="41"/>
        <end position="60"/>
    </location>
</feature>
<evidence type="ECO:0000313" key="2">
    <source>
        <dbReference type="EMBL" id="KAJ6996724.1"/>
    </source>
</evidence>
<proteinExistence type="predicted"/>